<proteinExistence type="predicted"/>
<dbReference type="EMBL" id="AP002969">
    <property type="protein sequence ID" value="BAB92131.1"/>
    <property type="molecule type" value="Genomic_DNA"/>
</dbReference>
<evidence type="ECO:0000313" key="2">
    <source>
        <dbReference type="EMBL" id="BAB92131.1"/>
    </source>
</evidence>
<sequence length="96" mass="11170">MEMSCWRLLDRYQEPHHYSRGGSSFLLKGFMMRKLAAKAYSFKGRLPTNPDLTRTDCNYDLYINTDVGMREAACSVTSLRCFHCTLDEFLEDVVDE</sequence>
<accession>Q7F2F4</accession>
<organism evidence="1">
    <name type="scientific">Oryza sativa subsp. japonica</name>
    <name type="common">Rice</name>
    <dbReference type="NCBI Taxonomy" id="39947"/>
    <lineage>
        <taxon>Eukaryota</taxon>
        <taxon>Viridiplantae</taxon>
        <taxon>Streptophyta</taxon>
        <taxon>Embryophyta</taxon>
        <taxon>Tracheophyta</taxon>
        <taxon>Spermatophyta</taxon>
        <taxon>Magnoliopsida</taxon>
        <taxon>Liliopsida</taxon>
        <taxon>Poales</taxon>
        <taxon>Poaceae</taxon>
        <taxon>BOP clade</taxon>
        <taxon>Oryzoideae</taxon>
        <taxon>Oryzeae</taxon>
        <taxon>Oryzinae</taxon>
        <taxon>Oryza</taxon>
        <taxon>Oryza sativa</taxon>
    </lineage>
</organism>
<gene>
    <name evidence="1" type="primary">P0402A09.12</name>
    <name evidence="2" type="synonym">P0455C04.6</name>
</gene>
<name>Q7F2F4_ORYSJ</name>
<dbReference type="EMBL" id="AP003610">
    <property type="protein sequence ID" value="BAB62629.1"/>
    <property type="molecule type" value="Genomic_DNA"/>
</dbReference>
<reference evidence="2" key="1">
    <citation type="submission" date="2000-11" db="EMBL/GenBank/DDBJ databases">
        <title>Oryza sativa nipponbare(GA3) genomic DNA, chromosome 1, PAC clone:P0455C04.</title>
        <authorList>
            <person name="Sasaki T."/>
            <person name="Matsumoto T."/>
            <person name="Yamamoto K."/>
        </authorList>
    </citation>
    <scope>NUCLEOTIDE SEQUENCE</scope>
</reference>
<evidence type="ECO:0000313" key="1">
    <source>
        <dbReference type="EMBL" id="BAB62629.1"/>
    </source>
</evidence>
<dbReference type="AlphaFoldDB" id="Q7F2F4"/>
<protein>
    <submittedName>
        <fullName evidence="1">p0402A09.12 protein</fullName>
    </submittedName>
    <submittedName>
        <fullName evidence="2">p0455C04.6 protein</fullName>
    </submittedName>
</protein>
<reference evidence="1" key="2">
    <citation type="submission" date="2001-05" db="EMBL/GenBank/DDBJ databases">
        <title>Oryza sativa nipponbare(GA3) genomic DNA, chromosome 1, PAC clone:P0402A09.</title>
        <authorList>
            <person name="Sasaki T."/>
            <person name="Matsumoto T."/>
            <person name="Yamamoto K."/>
        </authorList>
    </citation>
    <scope>NUCLEOTIDE SEQUENCE</scope>
</reference>